<accession>K6FQE1</accession>
<dbReference type="Proteomes" id="UP000006272">
    <property type="component" value="Unassembled WGS sequence"/>
</dbReference>
<name>K6FQE1_9BACT</name>
<dbReference type="EMBL" id="ALAO01000048">
    <property type="protein sequence ID" value="EKO40782.1"/>
    <property type="molecule type" value="Genomic_DNA"/>
</dbReference>
<evidence type="ECO:0008006" key="3">
    <source>
        <dbReference type="Google" id="ProtNLM"/>
    </source>
</evidence>
<dbReference type="SUPFAM" id="SSF53448">
    <property type="entry name" value="Nucleotide-diphospho-sugar transferases"/>
    <property type="match status" value="1"/>
</dbReference>
<protein>
    <recommendedName>
        <fullName evidence="3">Glycosyltransferase</fullName>
    </recommendedName>
</protein>
<evidence type="ECO:0000313" key="1">
    <source>
        <dbReference type="EMBL" id="EKO40782.1"/>
    </source>
</evidence>
<dbReference type="AlphaFoldDB" id="K6FQE1"/>
<proteinExistence type="predicted"/>
<organism evidence="1 2">
    <name type="scientific">Solidesulfovibrio magneticus str. Maddingley MBC34</name>
    <dbReference type="NCBI Taxonomy" id="1206767"/>
    <lineage>
        <taxon>Bacteria</taxon>
        <taxon>Pseudomonadati</taxon>
        <taxon>Thermodesulfobacteriota</taxon>
        <taxon>Desulfovibrionia</taxon>
        <taxon>Desulfovibrionales</taxon>
        <taxon>Desulfovibrionaceae</taxon>
        <taxon>Solidesulfovibrio</taxon>
    </lineage>
</organism>
<evidence type="ECO:0000313" key="2">
    <source>
        <dbReference type="Proteomes" id="UP000006272"/>
    </source>
</evidence>
<gene>
    <name evidence="1" type="ORF">B193_0512</name>
</gene>
<sequence length="202" mass="22688">MLQTLFTKTSELAEFKAVHHDDAVLVLPFIDEELARRLADVLVRRALHPGLVVLIEDDRRLGFIKTANAICSRSSSRYFGYLAQDVFPSDGWLQAALSIMDATGNGLLAFNDGRFHGTLAVFGLARRAWLKKLYHHFVFFPGYQSHYGDTELSAIAIHQNTLVYNPGCVMLEVDYEKHTKGNNPEDKALFEQRMAQGFGGLI</sequence>
<reference evidence="1 2" key="1">
    <citation type="submission" date="2012-07" db="EMBL/GenBank/DDBJ databases">
        <title>Draft genome sequence of Desulfovibrio magneticus str. Maddingley MBC34 obtained from a metagenomic sequence of a methanogenic enrichment isolated from coal-seam formation water in Victoria, Australia.</title>
        <authorList>
            <person name="Greenfield P."/>
            <person name="Hendry P."/>
            <person name="Li D."/>
            <person name="Rosewarne C.P."/>
            <person name="Tran-Dinh N."/>
            <person name="Elbourne L.D.H."/>
            <person name="Paulsen I.T."/>
            <person name="Midgley D.J."/>
        </authorList>
    </citation>
    <scope>NUCLEOTIDE SEQUENCE [LARGE SCALE GENOMIC DNA]</scope>
    <source>
        <strain evidence="2">Maddingley MBC34</strain>
    </source>
</reference>
<dbReference type="PATRIC" id="fig|1206767.3.peg.481"/>
<dbReference type="InterPro" id="IPR029044">
    <property type="entry name" value="Nucleotide-diphossugar_trans"/>
</dbReference>
<comment type="caution">
    <text evidence="1">The sequence shown here is derived from an EMBL/GenBank/DDBJ whole genome shotgun (WGS) entry which is preliminary data.</text>
</comment>